<comment type="caution">
    <text evidence="2">The sequence shown here is derived from an EMBL/GenBank/DDBJ whole genome shotgun (WGS) entry which is preliminary data.</text>
</comment>
<evidence type="ECO:0000313" key="2">
    <source>
        <dbReference type="EMBL" id="KAJ5166902.1"/>
    </source>
</evidence>
<evidence type="ECO:0000313" key="3">
    <source>
        <dbReference type="Proteomes" id="UP001149163"/>
    </source>
</evidence>
<reference evidence="2" key="2">
    <citation type="journal article" date="2023" name="IMA Fungus">
        <title>Comparative genomic study of the Penicillium genus elucidates a diverse pangenome and 15 lateral gene transfer events.</title>
        <authorList>
            <person name="Petersen C."/>
            <person name="Sorensen T."/>
            <person name="Nielsen M.R."/>
            <person name="Sondergaard T.E."/>
            <person name="Sorensen J.L."/>
            <person name="Fitzpatrick D.A."/>
            <person name="Frisvad J.C."/>
            <person name="Nielsen K.L."/>
        </authorList>
    </citation>
    <scope>NUCLEOTIDE SEQUENCE</scope>
    <source>
        <strain evidence="2">IBT 26290</strain>
    </source>
</reference>
<feature type="region of interest" description="Disordered" evidence="1">
    <location>
        <begin position="96"/>
        <end position="123"/>
    </location>
</feature>
<accession>A0A9W9LMS4</accession>
<sequence>MHATAGQKDLCSTSELAITEWREGPGRRSKGSKSRFKDLTETLIITLSRAVGWDGNEAKPWKEHANGDTISNGRRTTSTDGIKTDRWETLLVRGSVSDVELGHQPPPQNNLEGPRHKSLSSMD</sequence>
<dbReference type="AlphaFoldDB" id="A0A9W9LMS4"/>
<name>A0A9W9LMS4_9EURO</name>
<dbReference type="EMBL" id="JAPQKN010000003">
    <property type="protein sequence ID" value="KAJ5166902.1"/>
    <property type="molecule type" value="Genomic_DNA"/>
</dbReference>
<gene>
    <name evidence="2" type="ORF">N7482_005683</name>
</gene>
<keyword evidence="3" id="KW-1185">Reference proteome</keyword>
<dbReference type="RefSeq" id="XP_056543363.1">
    <property type="nucleotide sequence ID" value="XM_056687808.1"/>
</dbReference>
<reference evidence="2" key="1">
    <citation type="submission" date="2022-11" db="EMBL/GenBank/DDBJ databases">
        <authorList>
            <person name="Petersen C."/>
        </authorList>
    </citation>
    <scope>NUCLEOTIDE SEQUENCE</scope>
    <source>
        <strain evidence="2">IBT 26290</strain>
    </source>
</reference>
<dbReference type="Proteomes" id="UP001149163">
    <property type="component" value="Unassembled WGS sequence"/>
</dbReference>
<organism evidence="2 3">
    <name type="scientific">Penicillium canariense</name>
    <dbReference type="NCBI Taxonomy" id="189055"/>
    <lineage>
        <taxon>Eukaryota</taxon>
        <taxon>Fungi</taxon>
        <taxon>Dikarya</taxon>
        <taxon>Ascomycota</taxon>
        <taxon>Pezizomycotina</taxon>
        <taxon>Eurotiomycetes</taxon>
        <taxon>Eurotiomycetidae</taxon>
        <taxon>Eurotiales</taxon>
        <taxon>Aspergillaceae</taxon>
        <taxon>Penicillium</taxon>
    </lineage>
</organism>
<protein>
    <submittedName>
        <fullName evidence="2">Uncharacterized protein</fullName>
    </submittedName>
</protein>
<dbReference type="GeneID" id="81426984"/>
<feature type="compositionally biased region" description="Polar residues" evidence="1">
    <location>
        <begin position="68"/>
        <end position="81"/>
    </location>
</feature>
<evidence type="ECO:0000256" key="1">
    <source>
        <dbReference type="SAM" id="MobiDB-lite"/>
    </source>
</evidence>
<proteinExistence type="predicted"/>
<feature type="region of interest" description="Disordered" evidence="1">
    <location>
        <begin position="57"/>
        <end position="82"/>
    </location>
</feature>
<feature type="compositionally biased region" description="Basic and acidic residues" evidence="1">
    <location>
        <begin position="57"/>
        <end position="66"/>
    </location>
</feature>